<dbReference type="InterPro" id="IPR006534">
    <property type="entry name" value="P-type_ATPase_IIIA"/>
</dbReference>
<comment type="caution">
    <text evidence="16">Lacks conserved residue(s) required for the propagation of feature annotation.</text>
</comment>
<dbReference type="SFLD" id="SFLDS00003">
    <property type="entry name" value="Haloacid_Dehalogenase"/>
    <property type="match status" value="1"/>
</dbReference>
<feature type="transmembrane region" description="Helical" evidence="16">
    <location>
        <begin position="460"/>
        <end position="481"/>
    </location>
</feature>
<feature type="transmembrane region" description="Helical" evidence="16">
    <location>
        <begin position="28"/>
        <end position="50"/>
    </location>
</feature>
<evidence type="ECO:0000256" key="10">
    <source>
        <dbReference type="ARBA" id="ARBA00022842"/>
    </source>
</evidence>
<evidence type="ECO:0000256" key="8">
    <source>
        <dbReference type="ARBA" id="ARBA00022781"/>
    </source>
</evidence>
<dbReference type="GO" id="GO:0005524">
    <property type="term" value="F:ATP binding"/>
    <property type="evidence" value="ECO:0007669"/>
    <property type="project" value="UniProtKB-UniRule"/>
</dbReference>
<evidence type="ECO:0000256" key="16">
    <source>
        <dbReference type="RuleBase" id="RU362083"/>
    </source>
</evidence>
<sequence>MASSLSLDDINDDSVDLHRAYRDGIDNLLVLLIGGIPIAMPTVLSVTMAIGSHRLSQQGAITKRMTAIEEMAGMDVLCSDKTGTLTLNKLTVDKTLIEVCSKGVDKDMVLLYAARASRVENQDAIDTCIVNMLDDPKEARAGIQEVHFLPFNPVDKRTAITYIDGNGDWHRVSKGAPEQIIELCNMAADAEKKVHALIDSYADRGLRSLGVSYQQVPEKSKDSGGDPWQFIGLLPLFDPPRHDSAETIRRALHLGVNVKMITGDQLAIAKETGRRLGMGTNMYPSTTLLGDKNSQVNGLPIDELIERADGFAGVFPEHKYEIVKRLQEMSHICGMTGDGVNDAPALKKADIGIAVDDATDAARSASDIVLTEPGLSVIVSAVLTSRAIFQRMKNYTIYAVSITIRIVLGFLLIAIIWKFDFAPFMVLIIAILNDGTIMTISKDRVKPSPTPDSWKLNEIFLTGVVLGTYMALVTVLFFYLAHDTNFFTDVFGVTSIRESERELMAALYLQVSIISQALIFVTRSRSWSFVERPGFLLLFAFFAAQMVATAIAVYARWDFCRIQGIGWRWGGAVWQFSVVTYLPLDVLKFIIRYALTGGKAGDSAQKKASSPPPTSQP</sequence>
<dbReference type="InterPro" id="IPR001757">
    <property type="entry name" value="P_typ_ATPase"/>
</dbReference>
<reference evidence="17" key="2">
    <citation type="submission" date="2015-03" db="UniProtKB">
        <authorList>
            <consortium name="EnsemblPlants"/>
        </authorList>
    </citation>
    <scope>IDENTIFICATION</scope>
</reference>
<dbReference type="InterPro" id="IPR023298">
    <property type="entry name" value="ATPase_P-typ_TM_dom_sf"/>
</dbReference>
<feature type="transmembrane region" description="Helical" evidence="16">
    <location>
        <begin position="567"/>
        <end position="584"/>
    </location>
</feature>
<dbReference type="SUPFAM" id="SSF56784">
    <property type="entry name" value="HAD-like"/>
    <property type="match status" value="1"/>
</dbReference>
<dbReference type="Proteomes" id="UP000026960">
    <property type="component" value="Chromosome 6"/>
</dbReference>
<keyword evidence="10 16" id="KW-0460">Magnesium</keyword>
<dbReference type="AlphaFoldDB" id="A0A0D3GDI2"/>
<dbReference type="HOGENOM" id="CLU_002360_6_4_1"/>
<keyword evidence="6" id="KW-0479">Metal-binding</keyword>
<dbReference type="InterPro" id="IPR023214">
    <property type="entry name" value="HAD_sf"/>
</dbReference>
<keyword evidence="3 16" id="KW-0813">Transport</keyword>
<dbReference type="InterPro" id="IPR044492">
    <property type="entry name" value="P_typ_ATPase_HD_dom"/>
</dbReference>
<feature type="transmembrane region" description="Helical" evidence="16">
    <location>
        <begin position="395"/>
        <end position="415"/>
    </location>
</feature>
<feature type="transmembrane region" description="Helical" evidence="16">
    <location>
        <begin position="503"/>
        <end position="522"/>
    </location>
</feature>
<evidence type="ECO:0000256" key="2">
    <source>
        <dbReference type="ARBA" id="ARBA00008804"/>
    </source>
</evidence>
<dbReference type="PRINTS" id="PR00119">
    <property type="entry name" value="CATATPASE"/>
</dbReference>
<dbReference type="InterPro" id="IPR018303">
    <property type="entry name" value="ATPase_P-typ_P_site"/>
</dbReference>
<evidence type="ECO:0000256" key="6">
    <source>
        <dbReference type="ARBA" id="ARBA00022723"/>
    </source>
</evidence>
<feature type="transmembrane region" description="Helical" evidence="16">
    <location>
        <begin position="421"/>
        <end position="440"/>
    </location>
</feature>
<dbReference type="Gene3D" id="1.20.1110.10">
    <property type="entry name" value="Calcium-transporting ATPase, transmembrane domain"/>
    <property type="match status" value="2"/>
</dbReference>
<dbReference type="GO" id="GO:0005886">
    <property type="term" value="C:plasma membrane"/>
    <property type="evidence" value="ECO:0007669"/>
    <property type="project" value="UniProtKB-SubCell"/>
</dbReference>
<proteinExistence type="inferred from homology"/>
<dbReference type="FunFam" id="3.40.1110.10:FF:000004">
    <property type="entry name" value="Plasma membrane ATPase"/>
    <property type="match status" value="1"/>
</dbReference>
<evidence type="ECO:0000256" key="7">
    <source>
        <dbReference type="ARBA" id="ARBA00022741"/>
    </source>
</evidence>
<comment type="similarity">
    <text evidence="2 16">Belongs to the cation transport ATPase (P-type) (TC 3.A.3) family. Type IIIA subfamily.</text>
</comment>
<evidence type="ECO:0000256" key="13">
    <source>
        <dbReference type="ARBA" id="ARBA00023065"/>
    </source>
</evidence>
<dbReference type="PROSITE" id="PS00154">
    <property type="entry name" value="ATPASE_E1_E2"/>
    <property type="match status" value="1"/>
</dbReference>
<keyword evidence="9 16" id="KW-0067">ATP-binding</keyword>
<keyword evidence="5 16" id="KW-0812">Transmembrane</keyword>
<dbReference type="eggNOG" id="KOG0205">
    <property type="taxonomic scope" value="Eukaryota"/>
</dbReference>
<dbReference type="NCBIfam" id="TIGR01647">
    <property type="entry name" value="ATPase-IIIA_H"/>
    <property type="match status" value="1"/>
</dbReference>
<protein>
    <recommendedName>
        <fullName evidence="16">Plasma membrane ATPase</fullName>
        <ecNumber evidence="16">7.1.2.1</ecNumber>
    </recommendedName>
</protein>
<dbReference type="EC" id="7.1.2.1" evidence="16"/>
<dbReference type="FunFam" id="1.20.1110.10:FF:000045">
    <property type="entry name" value="ATPase 4 plasma membrane-type"/>
    <property type="match status" value="1"/>
</dbReference>
<evidence type="ECO:0000256" key="12">
    <source>
        <dbReference type="ARBA" id="ARBA00022989"/>
    </source>
</evidence>
<dbReference type="EnsemblPlants" id="OBART06G05280.1">
    <property type="protein sequence ID" value="OBART06G05280.1"/>
    <property type="gene ID" value="OBART06G05280"/>
</dbReference>
<keyword evidence="7 16" id="KW-0547">Nucleotide-binding</keyword>
<dbReference type="SUPFAM" id="SSF81665">
    <property type="entry name" value="Calcium ATPase, transmembrane domain M"/>
    <property type="match status" value="1"/>
</dbReference>
<dbReference type="FunFam" id="3.40.50.1000:FF:000211">
    <property type="entry name" value="Plasma membrane ATPase"/>
    <property type="match status" value="1"/>
</dbReference>
<evidence type="ECO:0000256" key="14">
    <source>
        <dbReference type="ARBA" id="ARBA00023136"/>
    </source>
</evidence>
<dbReference type="Pfam" id="PF00702">
    <property type="entry name" value="Hydrolase"/>
    <property type="match status" value="1"/>
</dbReference>
<feature type="transmembrane region" description="Helical" evidence="16">
    <location>
        <begin position="534"/>
        <end position="555"/>
    </location>
</feature>
<evidence type="ECO:0000313" key="18">
    <source>
        <dbReference type="Proteomes" id="UP000026960"/>
    </source>
</evidence>
<evidence type="ECO:0000256" key="4">
    <source>
        <dbReference type="ARBA" id="ARBA00022553"/>
    </source>
</evidence>
<dbReference type="PANTHER" id="PTHR42861">
    <property type="entry name" value="CALCIUM-TRANSPORTING ATPASE"/>
    <property type="match status" value="1"/>
</dbReference>
<dbReference type="Gramene" id="OBART06G05280.1">
    <property type="protein sequence ID" value="OBART06G05280.1"/>
    <property type="gene ID" value="OBART06G05280"/>
</dbReference>
<keyword evidence="18" id="KW-1185">Reference proteome</keyword>
<evidence type="ECO:0000256" key="9">
    <source>
        <dbReference type="ARBA" id="ARBA00022840"/>
    </source>
</evidence>
<dbReference type="STRING" id="65489.A0A0D3GDI2"/>
<comment type="subcellular location">
    <subcellularLocation>
        <location evidence="16">Cell membrane</location>
        <topology evidence="16">Multi-pass membrane protein</topology>
    </subcellularLocation>
    <subcellularLocation>
        <location evidence="1">Membrane</location>
        <topology evidence="1">Multi-pass membrane protein</topology>
    </subcellularLocation>
</comment>
<dbReference type="GO" id="GO:0046872">
    <property type="term" value="F:metal ion binding"/>
    <property type="evidence" value="ECO:0007669"/>
    <property type="project" value="UniProtKB-KW"/>
</dbReference>
<evidence type="ECO:0000256" key="11">
    <source>
        <dbReference type="ARBA" id="ARBA00022967"/>
    </source>
</evidence>
<dbReference type="NCBIfam" id="TIGR01494">
    <property type="entry name" value="ATPase_P-type"/>
    <property type="match status" value="1"/>
</dbReference>
<dbReference type="GO" id="GO:0016887">
    <property type="term" value="F:ATP hydrolysis activity"/>
    <property type="evidence" value="ECO:0007669"/>
    <property type="project" value="InterPro"/>
</dbReference>
<dbReference type="Gene3D" id="3.40.50.1000">
    <property type="entry name" value="HAD superfamily/HAD-like"/>
    <property type="match status" value="1"/>
</dbReference>
<evidence type="ECO:0000256" key="15">
    <source>
        <dbReference type="ARBA" id="ARBA00048122"/>
    </source>
</evidence>
<keyword evidence="8 16" id="KW-0375">Hydrogen ion transport</keyword>
<dbReference type="GO" id="GO:0008553">
    <property type="term" value="F:P-type proton-exporting transporter activity"/>
    <property type="evidence" value="ECO:0007669"/>
    <property type="project" value="UniProtKB-UniRule"/>
</dbReference>
<comment type="catalytic activity">
    <reaction evidence="15 16">
        <text>ATP + H2O + H(+)(in) = ADP + phosphate + 2 H(+)(out)</text>
        <dbReference type="Rhea" id="RHEA:20852"/>
        <dbReference type="ChEBI" id="CHEBI:15377"/>
        <dbReference type="ChEBI" id="CHEBI:15378"/>
        <dbReference type="ChEBI" id="CHEBI:30616"/>
        <dbReference type="ChEBI" id="CHEBI:43474"/>
        <dbReference type="ChEBI" id="CHEBI:456216"/>
        <dbReference type="EC" id="7.1.2.1"/>
    </reaction>
</comment>
<evidence type="ECO:0000256" key="5">
    <source>
        <dbReference type="ARBA" id="ARBA00022692"/>
    </source>
</evidence>
<keyword evidence="12 16" id="KW-1133">Transmembrane helix</keyword>
<evidence type="ECO:0000313" key="17">
    <source>
        <dbReference type="EnsemblPlants" id="OBART06G05280.1"/>
    </source>
</evidence>
<keyword evidence="11 16" id="KW-1278">Translocase</keyword>
<keyword evidence="13 16" id="KW-0406">Ion transport</keyword>
<dbReference type="SFLD" id="SFLDF00027">
    <property type="entry name" value="p-type_atpase"/>
    <property type="match status" value="1"/>
</dbReference>
<keyword evidence="14 16" id="KW-0472">Membrane</keyword>
<evidence type="ECO:0000256" key="3">
    <source>
        <dbReference type="ARBA" id="ARBA00022448"/>
    </source>
</evidence>
<dbReference type="PaxDb" id="65489-OBART06G05280.1"/>
<reference evidence="17" key="1">
    <citation type="journal article" date="2009" name="Rice">
        <title>De Novo Next Generation Sequencing of Plant Genomes.</title>
        <authorList>
            <person name="Rounsley S."/>
            <person name="Marri P.R."/>
            <person name="Yu Y."/>
            <person name="He R."/>
            <person name="Sisneros N."/>
            <person name="Goicoechea J.L."/>
            <person name="Lee S.J."/>
            <person name="Angelova A."/>
            <person name="Kudrna D."/>
            <person name="Luo M."/>
            <person name="Affourtit J."/>
            <person name="Desany B."/>
            <person name="Knight J."/>
            <person name="Niazi F."/>
            <person name="Egholm M."/>
            <person name="Wing R.A."/>
        </authorList>
    </citation>
    <scope>NUCLEOTIDE SEQUENCE [LARGE SCALE GENOMIC DNA]</scope>
    <source>
        <strain evidence="17">cv. IRGC 105608</strain>
    </source>
</reference>
<accession>A0A0D3GDI2</accession>
<dbReference type="InterPro" id="IPR036412">
    <property type="entry name" value="HAD-like_sf"/>
</dbReference>
<dbReference type="SFLD" id="SFLDG00002">
    <property type="entry name" value="C1.7:_P-type_atpase_like"/>
    <property type="match status" value="1"/>
</dbReference>
<name>A0A0D3GDI2_9ORYZ</name>
<organism evidence="17">
    <name type="scientific">Oryza barthii</name>
    <dbReference type="NCBI Taxonomy" id="65489"/>
    <lineage>
        <taxon>Eukaryota</taxon>
        <taxon>Viridiplantae</taxon>
        <taxon>Streptophyta</taxon>
        <taxon>Embryophyta</taxon>
        <taxon>Tracheophyta</taxon>
        <taxon>Spermatophyta</taxon>
        <taxon>Magnoliopsida</taxon>
        <taxon>Liliopsida</taxon>
        <taxon>Poales</taxon>
        <taxon>Poaceae</taxon>
        <taxon>BOP clade</taxon>
        <taxon>Oryzoideae</taxon>
        <taxon>Oryzeae</taxon>
        <taxon>Oryzinae</taxon>
        <taxon>Oryza</taxon>
    </lineage>
</organism>
<dbReference type="PRINTS" id="PR00120">
    <property type="entry name" value="HATPASE"/>
</dbReference>
<dbReference type="GO" id="GO:0120029">
    <property type="term" value="P:proton export across plasma membrane"/>
    <property type="evidence" value="ECO:0007669"/>
    <property type="project" value="UniProtKB-UniRule"/>
</dbReference>
<dbReference type="Gene3D" id="3.40.1110.10">
    <property type="entry name" value="Calcium-transporting ATPase, cytoplasmic domain N"/>
    <property type="match status" value="1"/>
</dbReference>
<keyword evidence="4" id="KW-0597">Phosphoprotein</keyword>
<dbReference type="InterPro" id="IPR023299">
    <property type="entry name" value="ATPase_P-typ_cyto_dom_N"/>
</dbReference>
<evidence type="ECO:0000256" key="1">
    <source>
        <dbReference type="ARBA" id="ARBA00004141"/>
    </source>
</evidence>